<evidence type="ECO:0000313" key="2">
    <source>
        <dbReference type="EMBL" id="CAL6032031.1"/>
    </source>
</evidence>
<name>A0AA86Q136_9EUKA</name>
<accession>A0AA86Q136</accession>
<proteinExistence type="predicted"/>
<protein>
    <submittedName>
        <fullName evidence="2">Hypothetical_protein</fullName>
    </submittedName>
</protein>
<dbReference type="AlphaFoldDB" id="A0AA86Q136"/>
<sequence length="102" mass="11775">MLLLLFTFQFDYSKSQNWKTVKTSELDSDLKNFIKTNLKTGMGQDGKVTVNQIQMISDEGERYRVEFKIVKEYLGEVNGVLKVWVKKNFEIVSEGMNIGGKE</sequence>
<evidence type="ECO:0000313" key="3">
    <source>
        <dbReference type="Proteomes" id="UP001642409"/>
    </source>
</evidence>
<reference evidence="1" key="1">
    <citation type="submission" date="2023-06" db="EMBL/GenBank/DDBJ databases">
        <authorList>
            <person name="Kurt Z."/>
        </authorList>
    </citation>
    <scope>NUCLEOTIDE SEQUENCE</scope>
</reference>
<dbReference type="Proteomes" id="UP001642409">
    <property type="component" value="Unassembled WGS sequence"/>
</dbReference>
<dbReference type="EMBL" id="CATOUU010000806">
    <property type="protein sequence ID" value="CAI9950085.1"/>
    <property type="molecule type" value="Genomic_DNA"/>
</dbReference>
<dbReference type="EMBL" id="CAXDID020000121">
    <property type="protein sequence ID" value="CAL6032031.1"/>
    <property type="molecule type" value="Genomic_DNA"/>
</dbReference>
<organism evidence="1">
    <name type="scientific">Hexamita inflata</name>
    <dbReference type="NCBI Taxonomy" id="28002"/>
    <lineage>
        <taxon>Eukaryota</taxon>
        <taxon>Metamonada</taxon>
        <taxon>Diplomonadida</taxon>
        <taxon>Hexamitidae</taxon>
        <taxon>Hexamitinae</taxon>
        <taxon>Hexamita</taxon>
    </lineage>
</organism>
<evidence type="ECO:0000313" key="1">
    <source>
        <dbReference type="EMBL" id="CAI9950085.1"/>
    </source>
</evidence>
<keyword evidence="3" id="KW-1185">Reference proteome</keyword>
<gene>
    <name evidence="2" type="ORF">HINF_LOCUS34290</name>
    <name evidence="1" type="ORF">HINF_LOCUS37730</name>
</gene>
<comment type="caution">
    <text evidence="1">The sequence shown here is derived from an EMBL/GenBank/DDBJ whole genome shotgun (WGS) entry which is preliminary data.</text>
</comment>
<reference evidence="2 3" key="2">
    <citation type="submission" date="2024-07" db="EMBL/GenBank/DDBJ databases">
        <authorList>
            <person name="Akdeniz Z."/>
        </authorList>
    </citation>
    <scope>NUCLEOTIDE SEQUENCE [LARGE SCALE GENOMIC DNA]</scope>
</reference>